<proteinExistence type="predicted"/>
<protein>
    <submittedName>
        <fullName evidence="2">Uncharacterized protein</fullName>
    </submittedName>
</protein>
<name>A0AAV4SJ63_CAEEX</name>
<feature type="region of interest" description="Disordered" evidence="1">
    <location>
        <begin position="54"/>
        <end position="76"/>
    </location>
</feature>
<accession>A0AAV4SJ63</accession>
<dbReference type="Proteomes" id="UP001054945">
    <property type="component" value="Unassembled WGS sequence"/>
</dbReference>
<keyword evidence="3" id="KW-1185">Reference proteome</keyword>
<dbReference type="EMBL" id="BPLR01009526">
    <property type="protein sequence ID" value="GIY32607.1"/>
    <property type="molecule type" value="Genomic_DNA"/>
</dbReference>
<dbReference type="AlphaFoldDB" id="A0AAV4SJ63"/>
<comment type="caution">
    <text evidence="2">The sequence shown here is derived from an EMBL/GenBank/DDBJ whole genome shotgun (WGS) entry which is preliminary data.</text>
</comment>
<evidence type="ECO:0000313" key="3">
    <source>
        <dbReference type="Proteomes" id="UP001054945"/>
    </source>
</evidence>
<gene>
    <name evidence="2" type="ORF">CEXT_517931</name>
</gene>
<evidence type="ECO:0000256" key="1">
    <source>
        <dbReference type="SAM" id="MobiDB-lite"/>
    </source>
</evidence>
<sequence>MNPGTTCSGGNFVLVKMFEWGGRPNDTRDRWMGMLKLQMMDLINLPTVKCEKGLRQTAGSPNPVDREVPTNHYGKM</sequence>
<reference evidence="2 3" key="1">
    <citation type="submission" date="2021-06" db="EMBL/GenBank/DDBJ databases">
        <title>Caerostris extrusa draft genome.</title>
        <authorList>
            <person name="Kono N."/>
            <person name="Arakawa K."/>
        </authorList>
    </citation>
    <scope>NUCLEOTIDE SEQUENCE [LARGE SCALE GENOMIC DNA]</scope>
</reference>
<evidence type="ECO:0000313" key="2">
    <source>
        <dbReference type="EMBL" id="GIY32607.1"/>
    </source>
</evidence>
<organism evidence="2 3">
    <name type="scientific">Caerostris extrusa</name>
    <name type="common">Bark spider</name>
    <name type="synonym">Caerostris bankana</name>
    <dbReference type="NCBI Taxonomy" id="172846"/>
    <lineage>
        <taxon>Eukaryota</taxon>
        <taxon>Metazoa</taxon>
        <taxon>Ecdysozoa</taxon>
        <taxon>Arthropoda</taxon>
        <taxon>Chelicerata</taxon>
        <taxon>Arachnida</taxon>
        <taxon>Araneae</taxon>
        <taxon>Araneomorphae</taxon>
        <taxon>Entelegynae</taxon>
        <taxon>Araneoidea</taxon>
        <taxon>Araneidae</taxon>
        <taxon>Caerostris</taxon>
    </lineage>
</organism>